<protein>
    <submittedName>
        <fullName evidence="4">TonB-dependent Receptor Plug Domain</fullName>
    </submittedName>
</protein>
<accession>A0A1H6KT41</accession>
<dbReference type="Pfam" id="PF05569">
    <property type="entry name" value="Peptidase_M56"/>
    <property type="match status" value="1"/>
</dbReference>
<keyword evidence="2" id="KW-0812">Transmembrane</keyword>
<dbReference type="Gene3D" id="2.170.130.10">
    <property type="entry name" value="TonB-dependent receptor, plug domain"/>
    <property type="match status" value="1"/>
</dbReference>
<evidence type="ECO:0000256" key="1">
    <source>
        <dbReference type="SAM" id="Coils"/>
    </source>
</evidence>
<dbReference type="PANTHER" id="PTHR34978:SF3">
    <property type="entry name" value="SLR0241 PROTEIN"/>
    <property type="match status" value="1"/>
</dbReference>
<feature type="transmembrane region" description="Helical" evidence="2">
    <location>
        <begin position="268"/>
        <end position="286"/>
    </location>
</feature>
<keyword evidence="4" id="KW-0675">Receptor</keyword>
<keyword evidence="5" id="KW-1185">Reference proteome</keyword>
<reference evidence="4 5" key="1">
    <citation type="submission" date="2016-10" db="EMBL/GenBank/DDBJ databases">
        <authorList>
            <person name="de Groot N.N."/>
        </authorList>
    </citation>
    <scope>NUCLEOTIDE SEQUENCE [LARGE SCALE GENOMIC DNA]</scope>
    <source>
        <strain evidence="4 5">CGMCC 1.10825</strain>
    </source>
</reference>
<sequence length="873" mass="102027">MNLIVLYLLKVNALLVVFWLFYRLFLRKETFYNSIRWYFISSLLLSFVLPLITYTKTVIIEQTAVFNDADWENTILPETMALQPEPAFWETITWQSVVLYALLAISICCVVKSLYQIIKLYISIKKLPVLNNSQIKVADHQQNIYSFYQWIVVPENKLSAADLEMILAHEKIHLNQKHTFDLIFIELVSAVFWFNPLVKKLQKDINTNLEFIVDEKMIALYDPVLYQKSLLNEHCNYTLKYINAFNTSDLKKRIIQLNTQKSKNMKKLKFLVAAPVLVTFFVLFQIETVAQIKTIEVQEISEEETSFIVKENFTKKDFEKLTKKLKDEFDIDFVINEIKYKNNNIVALNYLIRNKDLKISTSVSSDKNIDPFMIVVHLNDSKPFSVEEYSEKAKYYLTVDNEKDPDFVITKEEWKDKSWIEKVSKNQKTIFLIDGKQSSETEVRRLMPDEIFTINVHKDEKTIKKYDPNADTIVLIKTKKQIKNENFNQNQLSEKEKDFFMLLESVEKDLEILKNDRKTFDKIASKFPIVVNGALLNKNELKNFNTSLIQSVYIDASNPDKGTIVNLSTKDDDNSGSRMFSFKIADENNLKATRGFDFNKEGSIKINGKNATLEELKQHIDAENKKKDSLFVVKKAQIQKKNDEVTYVTLKGIGSVSNKNIIYIVDGKEMKPEDFGKIKPVDIERIDVLKDQKAIEKYGAKDKDGVVIITTKKSKKNSLQHKKTALKVRELAVKEKQESIDKQKEQIVQRKKEIEKQRQELLAKREDLLKKSEQRRKELTSKKDEIQKNVERRKREIEKLKQEQEKSRKNHKYVTVSNKGDSKLLEKDYETVNTIFKDFKEIKKIEDENIKITSISASITREDGTKIEIAENY</sequence>
<proteinExistence type="predicted"/>
<evidence type="ECO:0000313" key="4">
    <source>
        <dbReference type="EMBL" id="SEH76096.1"/>
    </source>
</evidence>
<dbReference type="AlphaFoldDB" id="A0A1H6KT41"/>
<keyword evidence="2" id="KW-0472">Membrane</keyword>
<feature type="transmembrane region" description="Helical" evidence="2">
    <location>
        <begin position="37"/>
        <end position="55"/>
    </location>
</feature>
<feature type="transmembrane region" description="Helical" evidence="2">
    <location>
        <begin position="92"/>
        <end position="115"/>
    </location>
</feature>
<evidence type="ECO:0000259" key="3">
    <source>
        <dbReference type="Pfam" id="PF05569"/>
    </source>
</evidence>
<gene>
    <name evidence="4" type="ORF">SAMN02927937_01269</name>
</gene>
<feature type="coiled-coil region" evidence="1">
    <location>
        <begin position="733"/>
        <end position="810"/>
    </location>
</feature>
<evidence type="ECO:0000256" key="2">
    <source>
        <dbReference type="SAM" id="Phobius"/>
    </source>
</evidence>
<dbReference type="InterPro" id="IPR037066">
    <property type="entry name" value="Plug_dom_sf"/>
</dbReference>
<dbReference type="InterPro" id="IPR052173">
    <property type="entry name" value="Beta-lactam_resp_regulator"/>
</dbReference>
<keyword evidence="2" id="KW-1133">Transmembrane helix</keyword>
<organism evidence="4 5">
    <name type="scientific">Paenimyroides marinum</name>
    <dbReference type="NCBI Taxonomy" id="1159016"/>
    <lineage>
        <taxon>Bacteria</taxon>
        <taxon>Pseudomonadati</taxon>
        <taxon>Bacteroidota</taxon>
        <taxon>Flavobacteriia</taxon>
        <taxon>Flavobacteriales</taxon>
        <taxon>Flavobacteriaceae</taxon>
        <taxon>Paenimyroides</taxon>
    </lineage>
</organism>
<name>A0A1H6KT41_9FLAO</name>
<dbReference type="Proteomes" id="UP000199634">
    <property type="component" value="Unassembled WGS sequence"/>
</dbReference>
<dbReference type="OrthoDB" id="1522859at2"/>
<feature type="transmembrane region" description="Helical" evidence="2">
    <location>
        <begin position="6"/>
        <end position="25"/>
    </location>
</feature>
<dbReference type="EMBL" id="FNXE01000014">
    <property type="protein sequence ID" value="SEH76096.1"/>
    <property type="molecule type" value="Genomic_DNA"/>
</dbReference>
<feature type="domain" description="Peptidase M56" evidence="3">
    <location>
        <begin position="22"/>
        <end position="256"/>
    </location>
</feature>
<keyword evidence="1" id="KW-0175">Coiled coil</keyword>
<dbReference type="PANTHER" id="PTHR34978">
    <property type="entry name" value="POSSIBLE SENSOR-TRANSDUCER PROTEIN BLAR"/>
    <property type="match status" value="1"/>
</dbReference>
<dbReference type="RefSeq" id="WP_091097602.1">
    <property type="nucleotide sequence ID" value="NZ_FNXE01000014.1"/>
</dbReference>
<evidence type="ECO:0000313" key="5">
    <source>
        <dbReference type="Proteomes" id="UP000199634"/>
    </source>
</evidence>
<dbReference type="InterPro" id="IPR008756">
    <property type="entry name" value="Peptidase_M56"/>
</dbReference>
<dbReference type="STRING" id="1159016.SAMN02927937_01269"/>
<dbReference type="SUPFAM" id="SSF56935">
    <property type="entry name" value="Porins"/>
    <property type="match status" value="1"/>
</dbReference>